<evidence type="ECO:0000313" key="3">
    <source>
        <dbReference type="Proteomes" id="UP000288079"/>
    </source>
</evidence>
<dbReference type="PANTHER" id="PTHR34978:SF3">
    <property type="entry name" value="SLR0241 PROTEIN"/>
    <property type="match status" value="1"/>
</dbReference>
<dbReference type="PANTHER" id="PTHR34978">
    <property type="entry name" value="POSSIBLE SENSOR-TRANSDUCER PROTEIN BLAR"/>
    <property type="match status" value="1"/>
</dbReference>
<dbReference type="AlphaFoldDB" id="A0A401LRH8"/>
<dbReference type="CDD" id="cd07341">
    <property type="entry name" value="M56_BlaR1_MecR1_like"/>
    <property type="match status" value="1"/>
</dbReference>
<proteinExistence type="predicted"/>
<dbReference type="InterPro" id="IPR008756">
    <property type="entry name" value="Peptidase_M56"/>
</dbReference>
<feature type="domain" description="Peptidase M56" evidence="1">
    <location>
        <begin position="7"/>
        <end position="227"/>
    </location>
</feature>
<comment type="caution">
    <text evidence="2">The sequence shown here is derived from an EMBL/GenBank/DDBJ whole genome shotgun (WGS) entry which is preliminary data.</text>
</comment>
<organism evidence="2 3">
    <name type="scientific">Bacteroides faecalis</name>
    <dbReference type="NCBI Taxonomy" id="2447885"/>
    <lineage>
        <taxon>Bacteria</taxon>
        <taxon>Pseudomonadati</taxon>
        <taxon>Bacteroidota</taxon>
        <taxon>Bacteroidia</taxon>
        <taxon>Bacteroidales</taxon>
        <taxon>Bacteroidaceae</taxon>
        <taxon>Bacteroides</taxon>
    </lineage>
</organism>
<dbReference type="EMBL" id="BHWB01000003">
    <property type="protein sequence ID" value="GCB34156.1"/>
    <property type="molecule type" value="Genomic_DNA"/>
</dbReference>
<name>A0A401LRH8_9BACE</name>
<accession>A0A401LRH8</accession>
<reference evidence="2 3" key="1">
    <citation type="submission" date="2018-10" db="EMBL/GenBank/DDBJ databases">
        <title>Draft Genome Sequence of Bacteroides sp. KCTC 15687.</title>
        <authorList>
            <person name="Yu S.Y."/>
            <person name="Kim J.S."/>
            <person name="Oh B.S."/>
            <person name="Park S.H."/>
            <person name="Kang S.W."/>
            <person name="Park J.E."/>
            <person name="Choi S.H."/>
            <person name="Han K.I."/>
            <person name="Lee K.C."/>
            <person name="Eom M.K."/>
            <person name="Suh M.K."/>
            <person name="Lee D.H."/>
            <person name="Yoon H."/>
            <person name="Kim B."/>
            <person name="Yang S.J."/>
            <person name="Lee J.S."/>
            <person name="Lee J.H."/>
        </authorList>
    </citation>
    <scope>NUCLEOTIDE SEQUENCE [LARGE SCALE GENOMIC DNA]</scope>
    <source>
        <strain evidence="2 3">KCTC 15687</strain>
    </source>
</reference>
<sequence length="401" mass="45330">MALLGILFLSLSVPLIEITTTQQTEIYQAVQTIEQFWVTAETMNSVKVITAQPKDISITWTQILLFVYLLGILFFSCRNLYSLSRLLLLIKSGKREKLEGGITLIVHERKIAPFSWMKYIVISRKDLEEDGKAILLHEMAHLHNRHSIDLLLADICVFFQWFNPGAWLLKQELQNIHEYEADETVIKKGIDIKEYQLLLIKKAVGTRLYSMANNFNHSKLKKRITMMLKEKSSPWARLKYIYVLPLAAFAVAAFARPEISEKAEEVSAVKVNDFVAIFDAKVEKISNDKDSLKQKIAGLPSHMPLAYSADSLAVSEESCVLYAPTINKMRSDGKKPLIIIDGKEAVGDDPFSKISRDSIASLTVLQDKAALEMYGEKGKDGVWIIESVTNKKPITAHVKQD</sequence>
<keyword evidence="3" id="KW-1185">Reference proteome</keyword>
<dbReference type="Proteomes" id="UP000288079">
    <property type="component" value="Unassembled WGS sequence"/>
</dbReference>
<dbReference type="Pfam" id="PF05569">
    <property type="entry name" value="Peptidase_M56"/>
    <property type="match status" value="1"/>
</dbReference>
<gene>
    <name evidence="2" type="ORF">KGMB02408_11010</name>
</gene>
<evidence type="ECO:0000313" key="2">
    <source>
        <dbReference type="EMBL" id="GCB34156.1"/>
    </source>
</evidence>
<evidence type="ECO:0000259" key="1">
    <source>
        <dbReference type="Pfam" id="PF05569"/>
    </source>
</evidence>
<dbReference type="InterPro" id="IPR052173">
    <property type="entry name" value="Beta-lactam_resp_regulator"/>
</dbReference>
<protein>
    <recommendedName>
        <fullName evidence="1">Peptidase M56 domain-containing protein</fullName>
    </recommendedName>
</protein>